<evidence type="ECO:0000313" key="3">
    <source>
        <dbReference type="Proteomes" id="UP001219901"/>
    </source>
</evidence>
<accession>A0AAJ5ZCW4</accession>
<proteinExistence type="predicted"/>
<dbReference type="EMBL" id="WMBE01000007">
    <property type="protein sequence ID" value="MDG0868122.1"/>
    <property type="molecule type" value="Genomic_DNA"/>
</dbReference>
<name>A0AAJ5ZCW4_9CHLR</name>
<gene>
    <name evidence="1" type="ORF">GKO46_13740</name>
    <name evidence="2" type="ORF">GKO48_03265</name>
</gene>
<reference evidence="3 4" key="1">
    <citation type="submission" date="2019-11" db="EMBL/GenBank/DDBJ databases">
        <authorList>
            <person name="Cho J.-C."/>
        </authorList>
    </citation>
    <scope>NUCLEOTIDE SEQUENCE [LARGE SCALE GENOMIC DNA]</scope>
    <source>
        <strain evidence="2 3">JH1073</strain>
        <strain evidence="1 4">JH702</strain>
    </source>
</reference>
<dbReference type="Proteomes" id="UP001321249">
    <property type="component" value="Unassembled WGS sequence"/>
</dbReference>
<reference evidence="2" key="2">
    <citation type="journal article" date="2023" name="Nat. Commun.">
        <title>Cultivation of marine bacteria of the SAR202 clade.</title>
        <authorList>
            <person name="Lim Y."/>
            <person name="Seo J.H."/>
            <person name="Giovannoni S.J."/>
            <person name="Kang I."/>
            <person name="Cho J.C."/>
        </authorList>
    </citation>
    <scope>NUCLEOTIDE SEQUENCE</scope>
    <source>
        <strain evidence="2">JH1073</strain>
    </source>
</reference>
<evidence type="ECO:0000313" key="1">
    <source>
        <dbReference type="EMBL" id="MDG0868122.1"/>
    </source>
</evidence>
<dbReference type="EMBL" id="CP046147">
    <property type="protein sequence ID" value="WFG38665.1"/>
    <property type="molecule type" value="Genomic_DNA"/>
</dbReference>
<dbReference type="RefSeq" id="WP_342827106.1">
    <property type="nucleotide sequence ID" value="NZ_CP046146.1"/>
</dbReference>
<sequence>MTSSFPGGWYMTEQPQQMWGLSTTDQAASDLIDSIHGQPRSIKDRPNNTALIYLFYGEIEARVNMLTGETKNYDSWVYIKTGVNNGVSGSRGGFDSDIEPQKLGFERIEIPANLESIPTLVSKPAPYATAAPPATPQPTATII</sequence>
<organism evidence="2 3">
    <name type="scientific">Candidatus Lucifugimonas marina</name>
    <dbReference type="NCBI Taxonomy" id="3038979"/>
    <lineage>
        <taxon>Bacteria</taxon>
        <taxon>Bacillati</taxon>
        <taxon>Chloroflexota</taxon>
        <taxon>Dehalococcoidia</taxon>
        <taxon>SAR202 cluster</taxon>
        <taxon>Candidatus Lucifugimonadales</taxon>
        <taxon>Candidatus Lucifugimonadaceae</taxon>
        <taxon>Candidatus Lucifugimonas</taxon>
    </lineage>
</organism>
<reference evidence="3" key="3">
    <citation type="submission" date="2023-06" db="EMBL/GenBank/DDBJ databases">
        <title>Pangenomics reveal diversification of enzyme families and niche specialization in globally abundant SAR202 bacteria.</title>
        <authorList>
            <person name="Saw J.H.W."/>
        </authorList>
    </citation>
    <scope>NUCLEOTIDE SEQUENCE [LARGE SCALE GENOMIC DNA]</scope>
    <source>
        <strain evidence="3">JH1073</strain>
    </source>
</reference>
<dbReference type="AlphaFoldDB" id="A0AAJ5ZCW4"/>
<keyword evidence="3" id="KW-1185">Reference proteome</keyword>
<evidence type="ECO:0000313" key="2">
    <source>
        <dbReference type="EMBL" id="WFG38665.1"/>
    </source>
</evidence>
<evidence type="ECO:0000313" key="4">
    <source>
        <dbReference type="Proteomes" id="UP001321249"/>
    </source>
</evidence>
<dbReference type="Proteomes" id="UP001219901">
    <property type="component" value="Chromosome"/>
</dbReference>
<protein>
    <submittedName>
        <fullName evidence="2">Uncharacterized protein</fullName>
    </submittedName>
</protein>